<evidence type="ECO:0000256" key="2">
    <source>
        <dbReference type="SAM" id="MobiDB-lite"/>
    </source>
</evidence>
<dbReference type="Pfam" id="PF00560">
    <property type="entry name" value="LRR_1"/>
    <property type="match status" value="1"/>
</dbReference>
<dbReference type="AlphaFoldDB" id="A0AAV7Y6C8"/>
<evidence type="ECO:0000313" key="4">
    <source>
        <dbReference type="Proteomes" id="UP001146793"/>
    </source>
</evidence>
<dbReference type="PROSITE" id="PS51450">
    <property type="entry name" value="LRR"/>
    <property type="match status" value="1"/>
</dbReference>
<organism evidence="3 4">
    <name type="scientific">Anaeramoeba flamelloides</name>
    <dbReference type="NCBI Taxonomy" id="1746091"/>
    <lineage>
        <taxon>Eukaryota</taxon>
        <taxon>Metamonada</taxon>
        <taxon>Anaeramoebidae</taxon>
        <taxon>Anaeramoeba</taxon>
    </lineage>
</organism>
<dbReference type="PANTHER" id="PTHR24111">
    <property type="entry name" value="LEUCINE-RICH REPEAT-CONTAINING PROTEIN 34"/>
    <property type="match status" value="1"/>
</dbReference>
<feature type="region of interest" description="Disordered" evidence="2">
    <location>
        <begin position="222"/>
        <end position="310"/>
    </location>
</feature>
<dbReference type="Proteomes" id="UP001146793">
    <property type="component" value="Unassembled WGS sequence"/>
</dbReference>
<evidence type="ECO:0000313" key="3">
    <source>
        <dbReference type="EMBL" id="KAJ3425039.1"/>
    </source>
</evidence>
<keyword evidence="1" id="KW-0677">Repeat</keyword>
<dbReference type="SMART" id="SM00368">
    <property type="entry name" value="LRR_RI"/>
    <property type="match status" value="5"/>
</dbReference>
<feature type="compositionally biased region" description="Low complexity" evidence="2">
    <location>
        <begin position="256"/>
        <end position="268"/>
    </location>
</feature>
<feature type="region of interest" description="Disordered" evidence="2">
    <location>
        <begin position="33"/>
        <end position="56"/>
    </location>
</feature>
<dbReference type="EMBL" id="JANTQA010000070">
    <property type="protein sequence ID" value="KAJ3425039.1"/>
    <property type="molecule type" value="Genomic_DNA"/>
</dbReference>
<dbReference type="Pfam" id="PF13516">
    <property type="entry name" value="LRR_6"/>
    <property type="match status" value="2"/>
</dbReference>
<dbReference type="Gene3D" id="3.80.10.10">
    <property type="entry name" value="Ribonuclease Inhibitor"/>
    <property type="match status" value="1"/>
</dbReference>
<feature type="compositionally biased region" description="Basic residues" evidence="2">
    <location>
        <begin position="371"/>
        <end position="380"/>
    </location>
</feature>
<feature type="compositionally biased region" description="Basic residues" evidence="2">
    <location>
        <begin position="34"/>
        <end position="56"/>
    </location>
</feature>
<feature type="region of interest" description="Disordered" evidence="2">
    <location>
        <begin position="362"/>
        <end position="389"/>
    </location>
</feature>
<evidence type="ECO:0000256" key="1">
    <source>
        <dbReference type="ARBA" id="ARBA00022737"/>
    </source>
</evidence>
<dbReference type="PANTHER" id="PTHR24111:SF0">
    <property type="entry name" value="LEUCINE-RICH REPEAT-CONTAINING PROTEIN"/>
    <property type="match status" value="1"/>
</dbReference>
<dbReference type="InterPro" id="IPR052201">
    <property type="entry name" value="LRR-containing_regulator"/>
</dbReference>
<dbReference type="InterPro" id="IPR001611">
    <property type="entry name" value="Leu-rich_rpt"/>
</dbReference>
<reference evidence="3" key="1">
    <citation type="submission" date="2022-08" db="EMBL/GenBank/DDBJ databases">
        <title>Novel sulphate-reducing endosymbionts in the free-living metamonad Anaeramoeba.</title>
        <authorList>
            <person name="Jerlstrom-Hultqvist J."/>
            <person name="Cepicka I."/>
            <person name="Gallot-Lavallee L."/>
            <person name="Salas-Leiva D."/>
            <person name="Curtis B.A."/>
            <person name="Zahonova K."/>
            <person name="Pipaliya S."/>
            <person name="Dacks J."/>
            <person name="Roger A.J."/>
        </authorList>
    </citation>
    <scope>NUCLEOTIDE SEQUENCE</scope>
    <source>
        <strain evidence="3">Busselton2</strain>
    </source>
</reference>
<dbReference type="InterPro" id="IPR032675">
    <property type="entry name" value="LRR_dom_sf"/>
</dbReference>
<feature type="compositionally biased region" description="Acidic residues" evidence="2">
    <location>
        <begin position="277"/>
        <end position="299"/>
    </location>
</feature>
<proteinExistence type="predicted"/>
<sequence>MSGISKKERKYIKKQKKLEAKILKKQLAEEKKTTKLLKKQQKKQQKKHRKRQRKTKKIDFTELPKLTIEERTHIEGIVESAGEQALLAENILKKKSFKKIEHRVLVLTKYRIITIGKRKKSLKKKICRNGHLFNLKKIEFFDDTHFKIHFKDFLIDIYRPNAIDFLDQIRENYFKIVIGLPEEKLCKFEDYSIIISDSSSEDNDGNLNLSFRTSIKIENINNDSSNINLDNSEESDQENFLKSKNTKKMGISLSIENGNENGNENENGNGNGNGNENENESENEDENENGNENEFDYENENNSSSSKSLTEKAMGMKIEIEKGNKNDKSGVVNENRLVIESKSDQAIKNKIQIKKEKLKKIKSKYEDQNKPKKSLTKTGKKNSTNDMYLSPKHIRLPNEKKNPNKTEDMVRTKSVDTISDIQRANSLWGFEYMNNKSYPGNGFIKGYKAWCSYYKTPISKAFIQFVKDGCFGNKNKKKKRILDLSNFKRIDLYMDNSVDIYPIISALKYNDYFREIKLTNVYRKDPIMLIGDVLETNYSIERINLSGLESNEGFARLGQAMRINQNCQLTYLDLSGNKIQKKESKKFSNGLSSLIELETLNLGFCGLIDSSLSNVIVNLLTLNKLEYLNLSGNKFGSKSSSVLSHLLSINKKKMRKRTLQVLMLDFSSVSLKTISASLFHSQLQYLSIVGNNFSKEDTWCLSELLKEIQHLKHLDVSSCNLNKQYFVLILDSILNNKNLFDFRLGASNIHLGPEIGKKILEVFETNSDSMVLKELILDNNELGALGIKHLFEAAMHLKSLKKLSISRNILKGKAIEQLKESLLKVFTKSSITHLRCKGNEKYFLGRSFPALLNENIEMKSFQLLDFSKNNFQTDGLSMINDLLSNNLLKANCLLIDGNGSTLSTLENFIKAIENNVSLTSGTLPEKDISQIIEHSDKRSKKSVKKHILKYRNSFNKKLSKNRKKLNIKLDGGFMISADGIESMGQKELLLYINSLFFKHISDFSGV</sequence>
<accession>A0AAV7Y6C8</accession>
<name>A0AAV7Y6C8_9EUKA</name>
<protein>
    <submittedName>
        <fullName evidence="3">Leucine-rich repeat isoform f</fullName>
    </submittedName>
</protein>
<gene>
    <name evidence="3" type="ORF">M0812_27471</name>
</gene>
<dbReference type="SUPFAM" id="SSF52047">
    <property type="entry name" value="RNI-like"/>
    <property type="match status" value="2"/>
</dbReference>
<comment type="caution">
    <text evidence="3">The sequence shown here is derived from an EMBL/GenBank/DDBJ whole genome shotgun (WGS) entry which is preliminary data.</text>
</comment>